<dbReference type="Pfam" id="PF08545">
    <property type="entry name" value="ACP_syn_III"/>
    <property type="match status" value="1"/>
</dbReference>
<keyword evidence="2" id="KW-0012">Acyltransferase</keyword>
<evidence type="ECO:0000313" key="5">
    <source>
        <dbReference type="EMBL" id="SHI28074.1"/>
    </source>
</evidence>
<proteinExistence type="predicted"/>
<feature type="domain" description="Beta-ketoacyl-[acyl-carrier-protein] synthase III C-terminal" evidence="3">
    <location>
        <begin position="252"/>
        <end position="341"/>
    </location>
</feature>
<dbReference type="Pfam" id="PF08541">
    <property type="entry name" value="ACP_syn_III_C"/>
    <property type="match status" value="1"/>
</dbReference>
<dbReference type="Gene3D" id="3.40.47.10">
    <property type="match status" value="1"/>
</dbReference>
<dbReference type="GO" id="GO:0006633">
    <property type="term" value="P:fatty acid biosynthetic process"/>
    <property type="evidence" value="ECO:0007669"/>
    <property type="project" value="InterPro"/>
</dbReference>
<dbReference type="GO" id="GO:0044550">
    <property type="term" value="P:secondary metabolite biosynthetic process"/>
    <property type="evidence" value="ECO:0007669"/>
    <property type="project" value="TreeGrafter"/>
</dbReference>
<dbReference type="GO" id="GO:0004315">
    <property type="term" value="F:3-oxoacyl-[acyl-carrier-protein] synthase activity"/>
    <property type="evidence" value="ECO:0007669"/>
    <property type="project" value="InterPro"/>
</dbReference>
<evidence type="ECO:0000256" key="1">
    <source>
        <dbReference type="ARBA" id="ARBA00022679"/>
    </source>
</evidence>
<dbReference type="InterPro" id="IPR013747">
    <property type="entry name" value="ACP_syn_III_C"/>
</dbReference>
<reference evidence="5 6" key="1">
    <citation type="submission" date="2016-11" db="EMBL/GenBank/DDBJ databases">
        <authorList>
            <person name="Jaros S."/>
            <person name="Januszkiewicz K."/>
            <person name="Wedrychowicz H."/>
        </authorList>
    </citation>
    <scope>NUCLEOTIDE SEQUENCE [LARGE SCALE GENOMIC DNA]</scope>
    <source>
        <strain evidence="5 6">DSM 6191</strain>
    </source>
</reference>
<dbReference type="PANTHER" id="PTHR34069:SF2">
    <property type="entry name" value="BETA-KETOACYL-[ACYL-CARRIER-PROTEIN] SYNTHASE III"/>
    <property type="match status" value="1"/>
</dbReference>
<evidence type="ECO:0000259" key="4">
    <source>
        <dbReference type="Pfam" id="PF08545"/>
    </source>
</evidence>
<keyword evidence="1" id="KW-0808">Transferase</keyword>
<dbReference type="SUPFAM" id="SSF53901">
    <property type="entry name" value="Thiolase-like"/>
    <property type="match status" value="2"/>
</dbReference>
<dbReference type="RefSeq" id="WP_073021461.1">
    <property type="nucleotide sequence ID" value="NZ_FQXU01000011.1"/>
</dbReference>
<protein>
    <submittedName>
        <fullName evidence="5">3-oxoacyl-[acyl-carrier-protein] synthase-3</fullName>
    </submittedName>
</protein>
<dbReference type="InterPro" id="IPR016039">
    <property type="entry name" value="Thiolase-like"/>
</dbReference>
<dbReference type="InterPro" id="IPR013751">
    <property type="entry name" value="ACP_syn_III_N"/>
</dbReference>
<organism evidence="5 6">
    <name type="scientific">Clostridium intestinale DSM 6191</name>
    <dbReference type="NCBI Taxonomy" id="1121320"/>
    <lineage>
        <taxon>Bacteria</taxon>
        <taxon>Bacillati</taxon>
        <taxon>Bacillota</taxon>
        <taxon>Clostridia</taxon>
        <taxon>Eubacteriales</taxon>
        <taxon>Clostridiaceae</taxon>
        <taxon>Clostridium</taxon>
    </lineage>
</organism>
<sequence length="342" mass="38160">MENNQKFLNVNIIGVGTYLPDNKVDNEYYINHFKELKGIDITGALESIGRDYRHISTDLDETIITMSTEAALIALKESNTNPEELDMVVFSTDSPEFTTPTNAIKLVNAIGAKNAKLVYDINANCLGMTLGLDQVSRTMKTNKRFKKALIVGSVLISSIARKDDFLTYATFGDSASAVVLEAVEESYQRGVIDSVSYTDSDQHATSQSPINGFSRYLRTDVTDKEELKWFSYPVESANYPSIWSDMIKDLLSEHQKTQFDIDFFALPQFTEPLITDTLKALDIENIDEHYNFVSRNIGYTGTSCVIFSIKDALNKGKVKEGSSVIFVGSGVGFSTMALYYKF</sequence>
<evidence type="ECO:0000313" key="6">
    <source>
        <dbReference type="Proteomes" id="UP000184241"/>
    </source>
</evidence>
<dbReference type="Proteomes" id="UP000184241">
    <property type="component" value="Unassembled WGS sequence"/>
</dbReference>
<name>A0A1M5ZUZ7_9CLOT</name>
<evidence type="ECO:0000259" key="3">
    <source>
        <dbReference type="Pfam" id="PF08541"/>
    </source>
</evidence>
<dbReference type="AlphaFoldDB" id="A0A1M5ZUZ7"/>
<gene>
    <name evidence="5" type="ORF">SAMN02745941_03439</name>
</gene>
<accession>A0A1M5ZUZ7</accession>
<dbReference type="EMBL" id="FQXU01000011">
    <property type="protein sequence ID" value="SHI28074.1"/>
    <property type="molecule type" value="Genomic_DNA"/>
</dbReference>
<dbReference type="PANTHER" id="PTHR34069">
    <property type="entry name" value="3-OXOACYL-[ACYL-CARRIER-PROTEIN] SYNTHASE 3"/>
    <property type="match status" value="1"/>
</dbReference>
<evidence type="ECO:0000256" key="2">
    <source>
        <dbReference type="ARBA" id="ARBA00023315"/>
    </source>
</evidence>
<feature type="domain" description="Beta-ketoacyl-[acyl-carrier-protein] synthase III N-terminal" evidence="4">
    <location>
        <begin position="119"/>
        <end position="199"/>
    </location>
</feature>